<evidence type="ECO:0000313" key="7">
    <source>
        <dbReference type="EMBL" id="TCN61654.1"/>
    </source>
</evidence>
<dbReference type="EMBL" id="SLWB01000024">
    <property type="protein sequence ID" value="TCN61654.1"/>
    <property type="molecule type" value="Genomic_DNA"/>
</dbReference>
<evidence type="ECO:0000256" key="6">
    <source>
        <dbReference type="SAM" id="Phobius"/>
    </source>
</evidence>
<organism evidence="7 8">
    <name type="scientific">Acetobacteroides hydrogenigenes</name>
    <dbReference type="NCBI Taxonomy" id="979970"/>
    <lineage>
        <taxon>Bacteria</taxon>
        <taxon>Pseudomonadati</taxon>
        <taxon>Bacteroidota</taxon>
        <taxon>Bacteroidia</taxon>
        <taxon>Bacteroidales</taxon>
        <taxon>Rikenellaceae</taxon>
        <taxon>Acetobacteroides</taxon>
    </lineage>
</organism>
<protein>
    <recommendedName>
        <fullName evidence="5">Putative 3-methyladenine DNA glycosylase</fullName>
        <ecNumber evidence="5">3.2.2.-</ecNumber>
    </recommendedName>
</protein>
<comment type="caution">
    <text evidence="7">The sequence shown here is derived from an EMBL/GenBank/DDBJ whole genome shotgun (WGS) entry which is preliminary data.</text>
</comment>
<gene>
    <name evidence="7" type="ORF">CLV25_12411</name>
</gene>
<keyword evidence="6" id="KW-0812">Transmembrane</keyword>
<dbReference type="Gene3D" id="3.10.300.10">
    <property type="entry name" value="Methylpurine-DNA glycosylase (MPG)"/>
    <property type="match status" value="2"/>
</dbReference>
<name>A0A4R2E7K7_9BACT</name>
<keyword evidence="4 5" id="KW-0234">DNA repair</keyword>
<dbReference type="PANTHER" id="PTHR10429:SF0">
    <property type="entry name" value="DNA-3-METHYLADENINE GLYCOSYLASE"/>
    <property type="match status" value="1"/>
</dbReference>
<keyword evidence="6" id="KW-0472">Membrane</keyword>
<dbReference type="EC" id="3.2.2.-" evidence="5"/>
<dbReference type="AlphaFoldDB" id="A0A4R2E7K7"/>
<dbReference type="NCBIfam" id="TIGR00567">
    <property type="entry name" value="3mg"/>
    <property type="match status" value="1"/>
</dbReference>
<reference evidence="7 8" key="1">
    <citation type="submission" date="2019-03" db="EMBL/GenBank/DDBJ databases">
        <title>Genomic Encyclopedia of Archaeal and Bacterial Type Strains, Phase II (KMG-II): from individual species to whole genera.</title>
        <authorList>
            <person name="Goeker M."/>
        </authorList>
    </citation>
    <scope>NUCLEOTIDE SEQUENCE [LARGE SCALE GENOMIC DNA]</scope>
    <source>
        <strain evidence="7 8">RL-C</strain>
    </source>
</reference>
<proteinExistence type="inferred from homology"/>
<dbReference type="GO" id="GO:0006284">
    <property type="term" value="P:base-excision repair"/>
    <property type="evidence" value="ECO:0007669"/>
    <property type="project" value="InterPro"/>
</dbReference>
<dbReference type="CDD" id="cd00540">
    <property type="entry name" value="AAG"/>
    <property type="match status" value="1"/>
</dbReference>
<dbReference type="InterPro" id="IPR036995">
    <property type="entry name" value="MPG_sf"/>
</dbReference>
<accession>A0A4R2E7K7</accession>
<dbReference type="Proteomes" id="UP000294830">
    <property type="component" value="Unassembled WGS sequence"/>
</dbReference>
<dbReference type="HAMAP" id="MF_00527">
    <property type="entry name" value="3MGH"/>
    <property type="match status" value="1"/>
</dbReference>
<dbReference type="InterPro" id="IPR011034">
    <property type="entry name" value="Formyl_transferase-like_C_sf"/>
</dbReference>
<dbReference type="PANTHER" id="PTHR10429">
    <property type="entry name" value="DNA-3-METHYLADENINE GLYCOSYLASE"/>
    <property type="match status" value="1"/>
</dbReference>
<dbReference type="SUPFAM" id="SSF50486">
    <property type="entry name" value="FMT C-terminal domain-like"/>
    <property type="match status" value="1"/>
</dbReference>
<keyword evidence="8" id="KW-1185">Reference proteome</keyword>
<dbReference type="GO" id="GO:0003677">
    <property type="term" value="F:DNA binding"/>
    <property type="evidence" value="ECO:0007669"/>
    <property type="project" value="InterPro"/>
</dbReference>
<evidence type="ECO:0000256" key="1">
    <source>
        <dbReference type="ARBA" id="ARBA00009232"/>
    </source>
</evidence>
<evidence type="ECO:0000256" key="2">
    <source>
        <dbReference type="ARBA" id="ARBA00022763"/>
    </source>
</evidence>
<evidence type="ECO:0000256" key="4">
    <source>
        <dbReference type="ARBA" id="ARBA00023204"/>
    </source>
</evidence>
<dbReference type="Pfam" id="PF02245">
    <property type="entry name" value="Pur_DNA_glyco"/>
    <property type="match status" value="2"/>
</dbReference>
<dbReference type="InterPro" id="IPR003180">
    <property type="entry name" value="MPG"/>
</dbReference>
<sequence>MHSFSNSLILKMRLGCEFYQKDVLDVAPLLLGKILVRRFDDGSEIRLPIVEVEAYKGEEDLACHARFGKTTRNGIMYEQGGVVYMFLIYGMYWMLNIVTGAGDFPEAILVRGAGLYNGPGKLTRALHLDKSFYGENLVTSERLWIEDSPMLASYHTTPRIGIGYAAAKWRDIPWRFVLDEIK</sequence>
<keyword evidence="6" id="KW-1133">Transmembrane helix</keyword>
<evidence type="ECO:0000256" key="5">
    <source>
        <dbReference type="HAMAP-Rule" id="MF_00527"/>
    </source>
</evidence>
<dbReference type="GO" id="GO:0003905">
    <property type="term" value="F:alkylbase DNA N-glycosylase activity"/>
    <property type="evidence" value="ECO:0007669"/>
    <property type="project" value="InterPro"/>
</dbReference>
<comment type="similarity">
    <text evidence="1 5">Belongs to the DNA glycosylase MPG family.</text>
</comment>
<keyword evidence="2 5" id="KW-0227">DNA damage</keyword>
<feature type="transmembrane region" description="Helical" evidence="6">
    <location>
        <begin position="75"/>
        <end position="95"/>
    </location>
</feature>
<keyword evidence="3 5" id="KW-0378">Hydrolase</keyword>
<evidence type="ECO:0000313" key="8">
    <source>
        <dbReference type="Proteomes" id="UP000294830"/>
    </source>
</evidence>
<evidence type="ECO:0000256" key="3">
    <source>
        <dbReference type="ARBA" id="ARBA00022801"/>
    </source>
</evidence>